<gene>
    <name evidence="2" type="ORF">K3T81_08630</name>
</gene>
<proteinExistence type="predicted"/>
<sequence length="176" mass="18569">MTYYNQPPYEDDEERQLNFPGQIIGGLFGPGGGFPGQPGQGGFPGGPGNQGPGGFPGFPGQGSPGSGGGFPGQGGFPGGGGFPGQPGPGPGQSGGAPTTPPPSFQPVQPQAQLFAVDPGAIRSCLFRFTFIWTRWQSFWFFPTFVGRNSISGFRWTGNRWFFFGTDLDNVQSFQCY</sequence>
<dbReference type="AlphaFoldDB" id="A0AAW5B755"/>
<evidence type="ECO:0000313" key="3">
    <source>
        <dbReference type="Proteomes" id="UP001199631"/>
    </source>
</evidence>
<keyword evidence="3" id="KW-1185">Reference proteome</keyword>
<dbReference type="RefSeq" id="WP_238019407.1">
    <property type="nucleotide sequence ID" value="NZ_JAIFZM010000006.1"/>
</dbReference>
<reference evidence="2 3" key="1">
    <citation type="journal article" date="2022" name="Evol. Bioinform. Online">
        <title>Draft Genome Sequence of Oceanobacillus jordanicus Strain GSFE11, a Halotolerant Plant Growth-Promoting Bacterial Endophyte Isolated From the Jordan Valley.</title>
        <authorList>
            <person name="Alhindi T."/>
            <person name="Albdaiwi R."/>
        </authorList>
    </citation>
    <scope>NUCLEOTIDE SEQUENCE [LARGE SCALE GENOMIC DNA]</scope>
    <source>
        <strain evidence="2 3">GSFE11</strain>
    </source>
</reference>
<organism evidence="2 3">
    <name type="scientific">Oceanobacillus jordanicus</name>
    <dbReference type="NCBI Taxonomy" id="2867266"/>
    <lineage>
        <taxon>Bacteria</taxon>
        <taxon>Bacillati</taxon>
        <taxon>Bacillota</taxon>
        <taxon>Bacilli</taxon>
        <taxon>Bacillales</taxon>
        <taxon>Bacillaceae</taxon>
        <taxon>Oceanobacillus</taxon>
    </lineage>
</organism>
<dbReference type="EMBL" id="JAIFZM010000006">
    <property type="protein sequence ID" value="MCG3419216.1"/>
    <property type="molecule type" value="Genomic_DNA"/>
</dbReference>
<feature type="compositionally biased region" description="Gly residues" evidence="1">
    <location>
        <begin position="23"/>
        <end position="94"/>
    </location>
</feature>
<name>A0AAW5B755_9BACI</name>
<evidence type="ECO:0008006" key="4">
    <source>
        <dbReference type="Google" id="ProtNLM"/>
    </source>
</evidence>
<dbReference type="Proteomes" id="UP001199631">
    <property type="component" value="Unassembled WGS sequence"/>
</dbReference>
<evidence type="ECO:0000313" key="2">
    <source>
        <dbReference type="EMBL" id="MCG3419216.1"/>
    </source>
</evidence>
<comment type="caution">
    <text evidence="2">The sequence shown here is derived from an EMBL/GenBank/DDBJ whole genome shotgun (WGS) entry which is preliminary data.</text>
</comment>
<feature type="region of interest" description="Disordered" evidence="1">
    <location>
        <begin position="1"/>
        <end position="107"/>
    </location>
</feature>
<protein>
    <recommendedName>
        <fullName evidence="4">Transporter</fullName>
    </recommendedName>
</protein>
<evidence type="ECO:0000256" key="1">
    <source>
        <dbReference type="SAM" id="MobiDB-lite"/>
    </source>
</evidence>
<accession>A0AAW5B755</accession>